<feature type="binding site" evidence="6">
    <location>
        <position position="238"/>
    </location>
    <ligand>
        <name>Zn(2+)</name>
        <dbReference type="ChEBI" id="CHEBI:29105"/>
    </ligand>
</feature>
<evidence type="ECO:0000313" key="9">
    <source>
        <dbReference type="Proteomes" id="UP000028013"/>
    </source>
</evidence>
<feature type="binding site" evidence="6">
    <location>
        <position position="243"/>
    </location>
    <ligand>
        <name>Zn(2+)</name>
        <dbReference type="ChEBI" id="CHEBI:29105"/>
    </ligand>
</feature>
<dbReference type="EMBL" id="JNHN01000040">
    <property type="protein sequence ID" value="KDS62814.1"/>
    <property type="molecule type" value="Genomic_DNA"/>
</dbReference>
<dbReference type="AlphaFoldDB" id="A0A078SL90"/>
<dbReference type="GO" id="GO:0008270">
    <property type="term" value="F:zinc ion binding"/>
    <property type="evidence" value="ECO:0007669"/>
    <property type="project" value="UniProtKB-UniRule"/>
</dbReference>
<dbReference type="GO" id="GO:0019698">
    <property type="term" value="P:D-galacturonate catabolic process"/>
    <property type="evidence" value="ECO:0007669"/>
    <property type="project" value="TreeGrafter"/>
</dbReference>
<dbReference type="GO" id="GO:0045490">
    <property type="term" value="P:pectin catabolic process"/>
    <property type="evidence" value="ECO:0007669"/>
    <property type="project" value="UniProtKB-UniRule"/>
</dbReference>
<dbReference type="InterPro" id="IPR007045">
    <property type="entry name" value="KduI"/>
</dbReference>
<dbReference type="PIRSF" id="PIRSF006625">
    <property type="entry name" value="KduI"/>
    <property type="match status" value="1"/>
</dbReference>
<dbReference type="RefSeq" id="WP_035450164.1">
    <property type="nucleotide sequence ID" value="NZ_JNHN01000040.1"/>
</dbReference>
<comment type="pathway">
    <text evidence="6">Glycan metabolism; pectin degradation; 2-dehydro-3-deoxy-D-gluconate from pectin: step 4/5.</text>
</comment>
<dbReference type="Gene3D" id="2.60.120.520">
    <property type="entry name" value="pectin degrading enzyme 5-keto 4- deoxyuronate isomerase, domain 1"/>
    <property type="match status" value="1"/>
</dbReference>
<sequence length="318" mass="36042">MKELVLAFMMGAVAMAANAQVNYKVQTACHPQDVKHYDTELLRSRFMMDKVMAPDEINVTYTLYDRLIYGGAMPVNKTLKLEVFRELGPEITYFLERRELGVINTGGDGVVTVDGKEYPMKYKEALYVGCGNKEVTFKSNDATNPAKFYINSAPAYKPYVTQLITTDAKLQKANPKKYALGISDHYGKMEDSNDRIVNQLIVKDVLERVKDGGTNQLQMGLTELAPGSVWNTMPAHTHTRRMEAYYYFNLKPGNAICHLMGEPQEERLIWLHNEQAITSPEWSIHAAAGTSNYTFIWGMGGENLKYSDKDEIKYIDMK</sequence>
<reference evidence="8 9" key="1">
    <citation type="submission" date="2014-04" db="EMBL/GenBank/DDBJ databases">
        <authorList>
            <person name="Sears C."/>
            <person name="Carroll K."/>
            <person name="Sack B.R."/>
            <person name="Qadri F."/>
            <person name="Myers L.L."/>
            <person name="Chung G.-T."/>
            <person name="Escheverria P."/>
            <person name="Fraser C.M."/>
            <person name="Sadzewicz L."/>
            <person name="Shefchek K.A."/>
            <person name="Tallon L."/>
            <person name="Das S.P."/>
            <person name="Daugherty S."/>
            <person name="Mongodin E.F."/>
        </authorList>
    </citation>
    <scope>NUCLEOTIDE SEQUENCE [LARGE SCALE GENOMIC DNA]</scope>
    <source>
        <strain evidence="8 9">3978 T3 ii</strain>
    </source>
</reference>
<feature type="chain" id="PRO_5001745554" description="4-deoxy-L-threo-5-hexosulose-uronate ketol-isomerase" evidence="7">
    <location>
        <begin position="20"/>
        <end position="318"/>
    </location>
</feature>
<evidence type="ECO:0000313" key="8">
    <source>
        <dbReference type="EMBL" id="KDS62814.1"/>
    </source>
</evidence>
<dbReference type="SUPFAM" id="SSF51182">
    <property type="entry name" value="RmlC-like cupins"/>
    <property type="match status" value="1"/>
</dbReference>
<dbReference type="InterPro" id="IPR014710">
    <property type="entry name" value="RmlC-like_jellyroll"/>
</dbReference>
<accession>A0A078SL90</accession>
<keyword evidence="3 6" id="KW-0479">Metal-binding</keyword>
<dbReference type="PANTHER" id="PTHR38461">
    <property type="entry name" value="4-DEOXY-L-THREO-5-HEXOSULOSE-URONATE KETOL-ISOMERASE"/>
    <property type="match status" value="1"/>
</dbReference>
<dbReference type="GO" id="GO:0042840">
    <property type="term" value="P:D-glucuronate catabolic process"/>
    <property type="evidence" value="ECO:0007669"/>
    <property type="project" value="TreeGrafter"/>
</dbReference>
<dbReference type="CDD" id="cd20491">
    <property type="entry name" value="cupin_KduI_C"/>
    <property type="match status" value="1"/>
</dbReference>
<dbReference type="Gene3D" id="2.60.120.10">
    <property type="entry name" value="Jelly Rolls"/>
    <property type="match status" value="1"/>
</dbReference>
<evidence type="ECO:0000256" key="1">
    <source>
        <dbReference type="ARBA" id="ARBA00000552"/>
    </source>
</evidence>
<dbReference type="Pfam" id="PF04962">
    <property type="entry name" value="KduI"/>
    <property type="match status" value="1"/>
</dbReference>
<dbReference type="InterPro" id="IPR027449">
    <property type="entry name" value="KduI_N"/>
</dbReference>
<keyword evidence="4 6" id="KW-0862">Zinc</keyword>
<proteinExistence type="inferred from homology"/>
<feature type="binding site" evidence="6">
    <location>
        <position position="236"/>
    </location>
    <ligand>
        <name>Zn(2+)</name>
        <dbReference type="ChEBI" id="CHEBI:29105"/>
    </ligand>
</feature>
<dbReference type="PATRIC" id="fig|1339349.3.peg.321"/>
<dbReference type="EC" id="5.3.1.17" evidence="6"/>
<keyword evidence="5 6" id="KW-0413">Isomerase</keyword>
<evidence type="ECO:0000256" key="7">
    <source>
        <dbReference type="SAM" id="SignalP"/>
    </source>
</evidence>
<dbReference type="UniPathway" id="UPA00545">
    <property type="reaction ID" value="UER00826"/>
</dbReference>
<keyword evidence="7" id="KW-0732">Signal</keyword>
<organism evidence="8 9">
    <name type="scientific">Bacteroides uniformis str. 3978 T3 ii</name>
    <dbReference type="NCBI Taxonomy" id="1339349"/>
    <lineage>
        <taxon>Bacteria</taxon>
        <taxon>Pseudomonadati</taxon>
        <taxon>Bacteroidota</taxon>
        <taxon>Bacteroidia</taxon>
        <taxon>Bacteroidales</taxon>
        <taxon>Bacteroidaceae</taxon>
        <taxon>Bacteroides</taxon>
    </lineage>
</organism>
<protein>
    <recommendedName>
        <fullName evidence="6">4-deoxy-L-threo-5-hexosulose-uronate ketol-isomerase</fullName>
        <ecNumber evidence="6">5.3.1.17</ecNumber>
    </recommendedName>
    <alternativeName>
        <fullName evidence="6">5-keto-4-deoxyuronate isomerase</fullName>
    </alternativeName>
    <alternativeName>
        <fullName evidence="6">DKI isomerase</fullName>
    </alternativeName>
</protein>
<dbReference type="InterPro" id="IPR011051">
    <property type="entry name" value="RmlC_Cupin_sf"/>
</dbReference>
<feature type="signal peptide" evidence="7">
    <location>
        <begin position="1"/>
        <end position="19"/>
    </location>
</feature>
<evidence type="ECO:0000256" key="5">
    <source>
        <dbReference type="ARBA" id="ARBA00023235"/>
    </source>
</evidence>
<dbReference type="GO" id="GO:0008697">
    <property type="term" value="F:4-deoxy-L-threo-5-hexosulose-uronate ketol-isomerase activity"/>
    <property type="evidence" value="ECO:0007669"/>
    <property type="project" value="UniProtKB-UniRule"/>
</dbReference>
<dbReference type="Proteomes" id="UP000028013">
    <property type="component" value="Unassembled WGS sequence"/>
</dbReference>
<feature type="binding site" evidence="6">
    <location>
        <position position="285"/>
    </location>
    <ligand>
        <name>Zn(2+)</name>
        <dbReference type="ChEBI" id="CHEBI:29105"/>
    </ligand>
</feature>
<comment type="catalytic activity">
    <reaction evidence="1 6">
        <text>5-dehydro-4-deoxy-D-glucuronate = 3-deoxy-D-glycero-2,5-hexodiulosonate</text>
        <dbReference type="Rhea" id="RHEA:23896"/>
        <dbReference type="ChEBI" id="CHEBI:17117"/>
        <dbReference type="ChEBI" id="CHEBI:29071"/>
        <dbReference type="EC" id="5.3.1.17"/>
    </reaction>
</comment>
<dbReference type="NCBIfam" id="NF002091">
    <property type="entry name" value="PRK00924.1"/>
    <property type="match status" value="1"/>
</dbReference>
<dbReference type="PANTHER" id="PTHR38461:SF1">
    <property type="entry name" value="4-DEOXY-L-THREO-5-HEXOSULOSE-URONATE KETOL-ISOMERASE"/>
    <property type="match status" value="1"/>
</dbReference>
<dbReference type="CDD" id="cd20294">
    <property type="entry name" value="cupin_KduI_N"/>
    <property type="match status" value="1"/>
</dbReference>
<dbReference type="InterPro" id="IPR021120">
    <property type="entry name" value="KduI/IolB_isomerase"/>
</dbReference>
<comment type="function">
    <text evidence="6">Catalyzes the isomerization of 5-dehydro-4-deoxy-D-glucuronate to 3-deoxy-D-glycero-2,5-hexodiulosonate.</text>
</comment>
<evidence type="ECO:0000256" key="3">
    <source>
        <dbReference type="ARBA" id="ARBA00022723"/>
    </source>
</evidence>
<evidence type="ECO:0000256" key="2">
    <source>
        <dbReference type="ARBA" id="ARBA00008086"/>
    </source>
</evidence>
<name>A0A078SL90_BACUN</name>
<evidence type="ECO:0000256" key="6">
    <source>
        <dbReference type="HAMAP-Rule" id="MF_00687"/>
    </source>
</evidence>
<evidence type="ECO:0000256" key="4">
    <source>
        <dbReference type="ARBA" id="ARBA00022833"/>
    </source>
</evidence>
<comment type="similarity">
    <text evidence="2 6">Belongs to the KduI family.</text>
</comment>
<comment type="caution">
    <text evidence="8">The sequence shown here is derived from an EMBL/GenBank/DDBJ whole genome shotgun (WGS) entry which is preliminary data.</text>
</comment>
<comment type="cofactor">
    <cofactor evidence="6">
        <name>Zn(2+)</name>
        <dbReference type="ChEBI" id="CHEBI:29105"/>
    </cofactor>
    <text evidence="6">Binds 1 zinc ion per subunit.</text>
</comment>
<gene>
    <name evidence="6" type="primary">kduI</name>
    <name evidence="8" type="ORF">M094_3444</name>
</gene>
<dbReference type="HAMAP" id="MF_00687">
    <property type="entry name" value="KduI"/>
    <property type="match status" value="1"/>
</dbReference>